<organism evidence="1 2">
    <name type="scientific">Clarias magur</name>
    <name type="common">Asian catfish</name>
    <name type="synonym">Macropteronotus magur</name>
    <dbReference type="NCBI Taxonomy" id="1594786"/>
    <lineage>
        <taxon>Eukaryota</taxon>
        <taxon>Metazoa</taxon>
        <taxon>Chordata</taxon>
        <taxon>Craniata</taxon>
        <taxon>Vertebrata</taxon>
        <taxon>Euteleostomi</taxon>
        <taxon>Actinopterygii</taxon>
        <taxon>Neopterygii</taxon>
        <taxon>Teleostei</taxon>
        <taxon>Ostariophysi</taxon>
        <taxon>Siluriformes</taxon>
        <taxon>Clariidae</taxon>
        <taxon>Clarias</taxon>
    </lineage>
</organism>
<dbReference type="AlphaFoldDB" id="A0A8J4WRT2"/>
<comment type="caution">
    <text evidence="1">The sequence shown here is derived from an EMBL/GenBank/DDBJ whole genome shotgun (WGS) entry which is preliminary data.</text>
</comment>
<name>A0A8J4WRT2_CLAMG</name>
<evidence type="ECO:0000313" key="2">
    <source>
        <dbReference type="Proteomes" id="UP000727407"/>
    </source>
</evidence>
<reference evidence="1" key="1">
    <citation type="submission" date="2020-07" db="EMBL/GenBank/DDBJ databases">
        <title>Clarias magur genome sequencing, assembly and annotation.</title>
        <authorList>
            <person name="Kushwaha B."/>
            <person name="Kumar R."/>
            <person name="Das P."/>
            <person name="Joshi C.G."/>
            <person name="Kumar D."/>
            <person name="Nagpure N.S."/>
            <person name="Pandey M."/>
            <person name="Agarwal S."/>
            <person name="Srivastava S."/>
            <person name="Singh M."/>
            <person name="Sahoo L."/>
            <person name="Jayasankar P."/>
            <person name="Meher P.K."/>
            <person name="Koringa P.G."/>
            <person name="Iquebal M.A."/>
            <person name="Das S.P."/>
            <person name="Bit A."/>
            <person name="Patnaik S."/>
            <person name="Patel N."/>
            <person name="Shah T.M."/>
            <person name="Hinsu A."/>
            <person name="Jena J.K."/>
        </authorList>
    </citation>
    <scope>NUCLEOTIDE SEQUENCE</scope>
    <source>
        <strain evidence="1">CIFAMagur01</strain>
        <tissue evidence="1">Testis</tissue>
    </source>
</reference>
<sequence length="155" mass="17283">MQSTAPEDFPYYQETSVASKNETYISEDIFVPCSSNRNNRYNRCPSPPESIIMAEMMSVKTARHRVQAPVYYSANRGQDYALEDGITIGVRDQSYQSFNLSGIAAPGDMLGLQICSPTISLPQGVATASSPSPQYTFQKLPEEASRKRELRMIKN</sequence>
<feature type="non-terminal residue" evidence="1">
    <location>
        <position position="1"/>
    </location>
</feature>
<dbReference type="EMBL" id="QNUK01001026">
    <property type="protein sequence ID" value="KAF5888169.1"/>
    <property type="molecule type" value="Genomic_DNA"/>
</dbReference>
<dbReference type="Proteomes" id="UP000727407">
    <property type="component" value="Unassembled WGS sequence"/>
</dbReference>
<evidence type="ECO:0000313" key="1">
    <source>
        <dbReference type="EMBL" id="KAF5888169.1"/>
    </source>
</evidence>
<dbReference type="OrthoDB" id="5970722at2759"/>
<protein>
    <submittedName>
        <fullName evidence="1">cAMP-responsive element modulator-like isoform X1</fullName>
    </submittedName>
</protein>
<proteinExistence type="predicted"/>
<accession>A0A8J4WRT2</accession>
<keyword evidence="2" id="KW-1185">Reference proteome</keyword>
<gene>
    <name evidence="1" type="ORF">DAT39_021998</name>
</gene>